<evidence type="ECO:0000259" key="1">
    <source>
        <dbReference type="PROSITE" id="PS50011"/>
    </source>
</evidence>
<protein>
    <recommendedName>
        <fullName evidence="1">Protein kinase domain-containing protein</fullName>
    </recommendedName>
</protein>
<name>A0A2H5QT49_CITUN</name>
<proteinExistence type="predicted"/>
<dbReference type="GO" id="GO:0005524">
    <property type="term" value="F:ATP binding"/>
    <property type="evidence" value="ECO:0007669"/>
    <property type="project" value="InterPro"/>
</dbReference>
<sequence>MIDVRLALEYLHHDHSSAPVINCDLKPSNILLDENMFVNIMHSALDFCMESPEQQAYTKDAVEKLKKIIIAKRHVSTNGITSV</sequence>
<dbReference type="PROSITE" id="PS50011">
    <property type="entry name" value="PROTEIN_KINASE_DOM"/>
    <property type="match status" value="1"/>
</dbReference>
<evidence type="ECO:0000313" key="3">
    <source>
        <dbReference type="Proteomes" id="UP000236630"/>
    </source>
</evidence>
<dbReference type="EMBL" id="BDQV01000707">
    <property type="protein sequence ID" value="GAY67455.1"/>
    <property type="molecule type" value="Genomic_DNA"/>
</dbReference>
<dbReference type="EMBL" id="BDQV01000707">
    <property type="protein sequence ID" value="GAY67454.1"/>
    <property type="molecule type" value="Genomic_DNA"/>
</dbReference>
<dbReference type="SUPFAM" id="SSF56112">
    <property type="entry name" value="Protein kinase-like (PK-like)"/>
    <property type="match status" value="1"/>
</dbReference>
<dbReference type="InterPro" id="IPR000719">
    <property type="entry name" value="Prot_kinase_dom"/>
</dbReference>
<dbReference type="PANTHER" id="PTHR48055">
    <property type="entry name" value="LEUCINE-RICH REPEAT RECEPTOR PROTEIN KINASE EMS1"/>
    <property type="match status" value="1"/>
</dbReference>
<evidence type="ECO:0000313" key="2">
    <source>
        <dbReference type="EMBL" id="GAY67455.1"/>
    </source>
</evidence>
<dbReference type="Gene3D" id="1.10.510.10">
    <property type="entry name" value="Transferase(Phosphotransferase) domain 1"/>
    <property type="match status" value="1"/>
</dbReference>
<reference evidence="2 3" key="1">
    <citation type="journal article" date="2017" name="Front. Genet.">
        <title>Draft sequencing of the heterozygous diploid genome of Satsuma (Citrus unshiu Marc.) using a hybrid assembly approach.</title>
        <authorList>
            <person name="Shimizu T."/>
            <person name="Tanizawa Y."/>
            <person name="Mochizuki T."/>
            <person name="Nagasaki H."/>
            <person name="Yoshioka T."/>
            <person name="Toyoda A."/>
            <person name="Fujiyama A."/>
            <person name="Kaminuma E."/>
            <person name="Nakamura Y."/>
        </authorList>
    </citation>
    <scope>NUCLEOTIDE SEQUENCE [LARGE SCALE GENOMIC DNA]</scope>
    <source>
        <strain evidence="3">cv. Miyagawa wase</strain>
    </source>
</reference>
<accession>A0A2H5QT49</accession>
<comment type="caution">
    <text evidence="2">The sequence shown here is derived from an EMBL/GenBank/DDBJ whole genome shotgun (WGS) entry which is preliminary data.</text>
</comment>
<dbReference type="InterPro" id="IPR011009">
    <property type="entry name" value="Kinase-like_dom_sf"/>
</dbReference>
<dbReference type="AlphaFoldDB" id="A0A2H5QT49"/>
<organism evidence="2 3">
    <name type="scientific">Citrus unshiu</name>
    <name type="common">Satsuma mandarin</name>
    <name type="synonym">Citrus nobilis var. unshiu</name>
    <dbReference type="NCBI Taxonomy" id="55188"/>
    <lineage>
        <taxon>Eukaryota</taxon>
        <taxon>Viridiplantae</taxon>
        <taxon>Streptophyta</taxon>
        <taxon>Embryophyta</taxon>
        <taxon>Tracheophyta</taxon>
        <taxon>Spermatophyta</taxon>
        <taxon>Magnoliopsida</taxon>
        <taxon>eudicotyledons</taxon>
        <taxon>Gunneridae</taxon>
        <taxon>Pentapetalae</taxon>
        <taxon>rosids</taxon>
        <taxon>malvids</taxon>
        <taxon>Sapindales</taxon>
        <taxon>Rutaceae</taxon>
        <taxon>Aurantioideae</taxon>
        <taxon>Citrus</taxon>
    </lineage>
</organism>
<feature type="domain" description="Protein kinase" evidence="1">
    <location>
        <begin position="1"/>
        <end position="83"/>
    </location>
</feature>
<keyword evidence="3" id="KW-1185">Reference proteome</keyword>
<dbReference type="Proteomes" id="UP000236630">
    <property type="component" value="Unassembled WGS sequence"/>
</dbReference>
<gene>
    <name evidence="2" type="ORF">CUMW_256590</name>
</gene>
<dbReference type="GO" id="GO:0016020">
    <property type="term" value="C:membrane"/>
    <property type="evidence" value="ECO:0007669"/>
    <property type="project" value="TreeGrafter"/>
</dbReference>
<dbReference type="GO" id="GO:0004672">
    <property type="term" value="F:protein kinase activity"/>
    <property type="evidence" value="ECO:0007669"/>
    <property type="project" value="InterPro"/>
</dbReference>
<dbReference type="PANTHER" id="PTHR48055:SF57">
    <property type="entry name" value="PROTEIN KINASE DOMAIN-CONTAINING PROTEIN"/>
    <property type="match status" value="1"/>
</dbReference>
<dbReference type="InterPro" id="IPR051564">
    <property type="entry name" value="LRR_receptor-like_kinase"/>
</dbReference>